<reference evidence="1 2" key="1">
    <citation type="submission" date="2024-05" db="EMBL/GenBank/DDBJ databases">
        <title>A high-quality chromosomal-level genome assembly of Topmouth culter (Culter alburnus).</title>
        <authorList>
            <person name="Zhao H."/>
        </authorList>
    </citation>
    <scope>NUCLEOTIDE SEQUENCE [LARGE SCALE GENOMIC DNA]</scope>
    <source>
        <strain evidence="1">CATC2023</strain>
        <tissue evidence="1">Muscle</tissue>
    </source>
</reference>
<organism evidence="1 2">
    <name type="scientific">Culter alburnus</name>
    <name type="common">Topmouth culter</name>
    <dbReference type="NCBI Taxonomy" id="194366"/>
    <lineage>
        <taxon>Eukaryota</taxon>
        <taxon>Metazoa</taxon>
        <taxon>Chordata</taxon>
        <taxon>Craniata</taxon>
        <taxon>Vertebrata</taxon>
        <taxon>Euteleostomi</taxon>
        <taxon>Actinopterygii</taxon>
        <taxon>Neopterygii</taxon>
        <taxon>Teleostei</taxon>
        <taxon>Ostariophysi</taxon>
        <taxon>Cypriniformes</taxon>
        <taxon>Xenocyprididae</taxon>
        <taxon>Xenocypridinae</taxon>
        <taxon>Culter</taxon>
    </lineage>
</organism>
<dbReference type="AlphaFoldDB" id="A0AAW2AEY0"/>
<gene>
    <name evidence="1" type="ORF">ABG768_025293</name>
</gene>
<feature type="non-terminal residue" evidence="1">
    <location>
        <position position="66"/>
    </location>
</feature>
<proteinExistence type="predicted"/>
<evidence type="ECO:0000313" key="2">
    <source>
        <dbReference type="Proteomes" id="UP001479290"/>
    </source>
</evidence>
<evidence type="ECO:0000313" key="1">
    <source>
        <dbReference type="EMBL" id="KAK9971955.1"/>
    </source>
</evidence>
<sequence>MSKRKGDKKQTSKLAIYSEGRSVEGVRVYQPLVIVAKNEWRKESSGTFDALMSRWRDNYGEMCGKC</sequence>
<protein>
    <submittedName>
        <fullName evidence="1">Uncharacterized protein</fullName>
    </submittedName>
</protein>
<comment type="caution">
    <text evidence="1">The sequence shown here is derived from an EMBL/GenBank/DDBJ whole genome shotgun (WGS) entry which is preliminary data.</text>
</comment>
<keyword evidence="2" id="KW-1185">Reference proteome</keyword>
<name>A0AAW2AEY0_CULAL</name>
<dbReference type="EMBL" id="JAWDJR010000007">
    <property type="protein sequence ID" value="KAK9971955.1"/>
    <property type="molecule type" value="Genomic_DNA"/>
</dbReference>
<accession>A0AAW2AEY0</accession>
<dbReference type="Proteomes" id="UP001479290">
    <property type="component" value="Unassembled WGS sequence"/>
</dbReference>